<evidence type="ECO:0000313" key="4">
    <source>
        <dbReference type="EMBL" id="MDQ7250080.1"/>
    </source>
</evidence>
<dbReference type="SMART" id="SM00822">
    <property type="entry name" value="PKS_KR"/>
    <property type="match status" value="1"/>
</dbReference>
<dbReference type="Gene3D" id="3.40.50.720">
    <property type="entry name" value="NAD(P)-binding Rossmann-like Domain"/>
    <property type="match status" value="1"/>
</dbReference>
<keyword evidence="2" id="KW-0560">Oxidoreductase</keyword>
<dbReference type="PRINTS" id="PR00081">
    <property type="entry name" value="GDHRDH"/>
</dbReference>
<comment type="similarity">
    <text evidence="1">Belongs to the short-chain dehydrogenases/reductases (SDR) family.</text>
</comment>
<dbReference type="RefSeq" id="WP_379958868.1">
    <property type="nucleotide sequence ID" value="NZ_JAUYVI010000006.1"/>
</dbReference>
<dbReference type="InterPro" id="IPR020904">
    <property type="entry name" value="Sc_DH/Rdtase_CS"/>
</dbReference>
<dbReference type="PROSITE" id="PS00061">
    <property type="entry name" value="ADH_SHORT"/>
    <property type="match status" value="1"/>
</dbReference>
<dbReference type="InterPro" id="IPR002347">
    <property type="entry name" value="SDR_fam"/>
</dbReference>
<dbReference type="CDD" id="cd05233">
    <property type="entry name" value="SDR_c"/>
    <property type="match status" value="1"/>
</dbReference>
<evidence type="ECO:0000313" key="5">
    <source>
        <dbReference type="Proteomes" id="UP001230156"/>
    </source>
</evidence>
<proteinExistence type="inferred from homology"/>
<evidence type="ECO:0000256" key="1">
    <source>
        <dbReference type="ARBA" id="ARBA00006484"/>
    </source>
</evidence>
<dbReference type="PANTHER" id="PTHR43639">
    <property type="entry name" value="OXIDOREDUCTASE, SHORT-CHAIN DEHYDROGENASE/REDUCTASE FAMILY (AFU_ORTHOLOGUE AFUA_5G02870)"/>
    <property type="match status" value="1"/>
</dbReference>
<reference evidence="5" key="1">
    <citation type="submission" date="2023-08" db="EMBL/GenBank/DDBJ databases">
        <title>Rhodospirillaceae gen. nov., a novel taxon isolated from the Yangtze River Yuezi River estuary sludge.</title>
        <authorList>
            <person name="Ruan L."/>
        </authorList>
    </citation>
    <scope>NUCLEOTIDE SEQUENCE [LARGE SCALE GENOMIC DNA]</scope>
    <source>
        <strain evidence="5">R-7</strain>
    </source>
</reference>
<dbReference type="PANTHER" id="PTHR43639:SF1">
    <property type="entry name" value="SHORT-CHAIN DEHYDROGENASE_REDUCTASE FAMILY PROTEIN"/>
    <property type="match status" value="1"/>
</dbReference>
<dbReference type="Proteomes" id="UP001230156">
    <property type="component" value="Unassembled WGS sequence"/>
</dbReference>
<protein>
    <submittedName>
        <fullName evidence="4">SDR family NAD(P)-dependent oxidoreductase</fullName>
    </submittedName>
</protein>
<evidence type="ECO:0000256" key="2">
    <source>
        <dbReference type="ARBA" id="ARBA00023002"/>
    </source>
</evidence>
<keyword evidence="5" id="KW-1185">Reference proteome</keyword>
<gene>
    <name evidence="4" type="ORF">Q8A70_20490</name>
</gene>
<sequence length="245" mass="25602">MRFQNKTAIVTGSSGGIGAAIVKRLAAEGARVVMADRSQENAAAIMAQAKAAGAPEVWLSPCDVAREADVAATVQGAMDRFGRLDLVVNNAAIESFKKIEDLTTDDWMKVLGVNLLGAFYFTKQAFGTMQPGGAIVNIASIHAVQTDGLLAPYAAAKAAMLSLTRTAAIEGKPKGIRSNAILPGAIDTRMLWDNPNVKSGVEKIEESEVGQPEDIAAAVAFLGSDDAKFITGTTLNVDGGRLVKL</sequence>
<accession>A0ABU0YSE6</accession>
<dbReference type="SUPFAM" id="SSF51735">
    <property type="entry name" value="NAD(P)-binding Rossmann-fold domains"/>
    <property type="match status" value="1"/>
</dbReference>
<dbReference type="InterPro" id="IPR036291">
    <property type="entry name" value="NAD(P)-bd_dom_sf"/>
</dbReference>
<dbReference type="NCBIfam" id="NF005559">
    <property type="entry name" value="PRK07231.1"/>
    <property type="match status" value="1"/>
</dbReference>
<comment type="caution">
    <text evidence="4">The sequence shown here is derived from an EMBL/GenBank/DDBJ whole genome shotgun (WGS) entry which is preliminary data.</text>
</comment>
<evidence type="ECO:0000259" key="3">
    <source>
        <dbReference type="SMART" id="SM00822"/>
    </source>
</evidence>
<name>A0ABU0YSE6_9PROT</name>
<dbReference type="EMBL" id="JAUYVI010000006">
    <property type="protein sequence ID" value="MDQ7250080.1"/>
    <property type="molecule type" value="Genomic_DNA"/>
</dbReference>
<dbReference type="Pfam" id="PF13561">
    <property type="entry name" value="adh_short_C2"/>
    <property type="match status" value="1"/>
</dbReference>
<organism evidence="4 5">
    <name type="scientific">Dongia sedimenti</name>
    <dbReference type="NCBI Taxonomy" id="3064282"/>
    <lineage>
        <taxon>Bacteria</taxon>
        <taxon>Pseudomonadati</taxon>
        <taxon>Pseudomonadota</taxon>
        <taxon>Alphaproteobacteria</taxon>
        <taxon>Rhodospirillales</taxon>
        <taxon>Dongiaceae</taxon>
        <taxon>Dongia</taxon>
    </lineage>
</organism>
<dbReference type="PRINTS" id="PR00080">
    <property type="entry name" value="SDRFAMILY"/>
</dbReference>
<dbReference type="InterPro" id="IPR057326">
    <property type="entry name" value="KR_dom"/>
</dbReference>
<feature type="domain" description="Ketoreductase" evidence="3">
    <location>
        <begin position="6"/>
        <end position="189"/>
    </location>
</feature>